<feature type="domain" description="BTB" evidence="1">
    <location>
        <begin position="17"/>
        <end position="87"/>
    </location>
</feature>
<sequence length="347" mass="40913">MDLLRKIKAIYNKNELADTKIIVGDGEQFYAHSLILMLQSEYFNKTLKKSWAKKVENFYIITKPNTTKVSMDNVLQYLYSQKPYNSQGAKEFIDTFSLADEMCIQEYLTLLRQYFGTNIEILLSKDLLLILDFIDIYNNMKDTVVKTIFNNPKLIYSSDKFQNLPIQYLKMLISDNNLNINEIQIFKKVILWSNHNKNWEMLNYVCFDQITDKDFDELRNVIKAEQLHSYCNNKGATIVIGKSKNEDDFIGGYNPLNWSTEAYKGTEDSFIFRSKDKNMRLGRVKSYSYFCAISCHPEGIHFGHYDLYIPYDTNYCTVGNQYYESTGRSESKYFIDYFEVFQVIKYK</sequence>
<dbReference type="OrthoDB" id="194443at2759"/>
<dbReference type="Proteomes" id="UP000439903">
    <property type="component" value="Unassembled WGS sequence"/>
</dbReference>
<dbReference type="InterPro" id="IPR006571">
    <property type="entry name" value="TLDc_dom"/>
</dbReference>
<dbReference type="InterPro" id="IPR011333">
    <property type="entry name" value="SKP1/BTB/POZ_sf"/>
</dbReference>
<evidence type="ECO:0000313" key="2">
    <source>
        <dbReference type="EMBL" id="KAF0480822.1"/>
    </source>
</evidence>
<name>A0A8H4AD06_GIGMA</name>
<accession>A0A8H4AD06</accession>
<proteinExistence type="predicted"/>
<dbReference type="InterPro" id="IPR011705">
    <property type="entry name" value="BACK"/>
</dbReference>
<keyword evidence="3" id="KW-1185">Reference proteome</keyword>
<dbReference type="SMART" id="SM00225">
    <property type="entry name" value="BTB"/>
    <property type="match status" value="1"/>
</dbReference>
<dbReference type="Pfam" id="PF00651">
    <property type="entry name" value="BTB"/>
    <property type="match status" value="1"/>
</dbReference>
<protein>
    <submittedName>
        <fullName evidence="2">Kelch-like protein 17</fullName>
    </submittedName>
</protein>
<reference evidence="2 3" key="1">
    <citation type="journal article" date="2019" name="Environ. Microbiol.">
        <title>At the nexus of three kingdoms: the genome of the mycorrhizal fungus Gigaspora margarita provides insights into plant, endobacterial and fungal interactions.</title>
        <authorList>
            <person name="Venice F."/>
            <person name="Ghignone S."/>
            <person name="Salvioli di Fossalunga A."/>
            <person name="Amselem J."/>
            <person name="Novero M."/>
            <person name="Xianan X."/>
            <person name="Sedzielewska Toro K."/>
            <person name="Morin E."/>
            <person name="Lipzen A."/>
            <person name="Grigoriev I.V."/>
            <person name="Henrissat B."/>
            <person name="Martin F.M."/>
            <person name="Bonfante P."/>
        </authorList>
    </citation>
    <scope>NUCLEOTIDE SEQUENCE [LARGE SCALE GENOMIC DNA]</scope>
    <source>
        <strain evidence="2 3">BEG34</strain>
    </source>
</reference>
<dbReference type="Pfam" id="PF07707">
    <property type="entry name" value="BACK"/>
    <property type="match status" value="1"/>
</dbReference>
<evidence type="ECO:0000313" key="3">
    <source>
        <dbReference type="Proteomes" id="UP000439903"/>
    </source>
</evidence>
<dbReference type="SUPFAM" id="SSF54695">
    <property type="entry name" value="POZ domain"/>
    <property type="match status" value="1"/>
</dbReference>
<comment type="caution">
    <text evidence="2">The sequence shown here is derived from an EMBL/GenBank/DDBJ whole genome shotgun (WGS) entry which is preliminary data.</text>
</comment>
<dbReference type="Gene3D" id="3.30.710.10">
    <property type="entry name" value="Potassium Channel Kv1.1, Chain A"/>
    <property type="match status" value="1"/>
</dbReference>
<dbReference type="CDD" id="cd18186">
    <property type="entry name" value="BTB_POZ_ZBTB_KLHL-like"/>
    <property type="match status" value="1"/>
</dbReference>
<dbReference type="Pfam" id="PF07534">
    <property type="entry name" value="TLD"/>
    <property type="match status" value="1"/>
</dbReference>
<dbReference type="AlphaFoldDB" id="A0A8H4AD06"/>
<dbReference type="PROSITE" id="PS50097">
    <property type="entry name" value="BTB"/>
    <property type="match status" value="1"/>
</dbReference>
<organism evidence="2 3">
    <name type="scientific">Gigaspora margarita</name>
    <dbReference type="NCBI Taxonomy" id="4874"/>
    <lineage>
        <taxon>Eukaryota</taxon>
        <taxon>Fungi</taxon>
        <taxon>Fungi incertae sedis</taxon>
        <taxon>Mucoromycota</taxon>
        <taxon>Glomeromycotina</taxon>
        <taxon>Glomeromycetes</taxon>
        <taxon>Diversisporales</taxon>
        <taxon>Gigasporaceae</taxon>
        <taxon>Gigaspora</taxon>
    </lineage>
</organism>
<dbReference type="PANTHER" id="PTHR45632">
    <property type="entry name" value="LD33804P"/>
    <property type="match status" value="1"/>
</dbReference>
<gene>
    <name evidence="2" type="ORF">F8M41_023671</name>
</gene>
<dbReference type="Gene3D" id="1.25.40.420">
    <property type="match status" value="1"/>
</dbReference>
<dbReference type="InterPro" id="IPR000210">
    <property type="entry name" value="BTB/POZ_dom"/>
</dbReference>
<evidence type="ECO:0000259" key="1">
    <source>
        <dbReference type="PROSITE" id="PS50097"/>
    </source>
</evidence>
<dbReference type="EMBL" id="WTPW01000776">
    <property type="protein sequence ID" value="KAF0480822.1"/>
    <property type="molecule type" value="Genomic_DNA"/>
</dbReference>